<dbReference type="OrthoDB" id="5298483at2"/>
<sequence length="274" mass="29903">MSQALPLSLGLSWFRESCRAVRMQPLSYPAIVIFSLLVSGMLTGIPFIGTLLASLWMPYASVLTGFAARDTLAGRVPVYTTLIAIFRDKTSRYPLLILGLISSVWMEVDMLIFSTLGADALDKWKITAEGIDLASITSNFPYTAFAVMFILYLPLLMMTLFSPLLIVQNRQKVGKSLFYSFFGVLRAIGPVLVWVLIAGAAAFALFMGLEVVFGLLGVPQLFAFLAPLVAALFTSIGQAGIWVMFRDIFAGSLPDGSMPEDLESKDDGSMTRLP</sequence>
<dbReference type="AlphaFoldDB" id="A0A6I1EQL8"/>
<evidence type="ECO:0000313" key="3">
    <source>
        <dbReference type="Proteomes" id="UP000430564"/>
    </source>
</evidence>
<proteinExistence type="predicted"/>
<dbReference type="Proteomes" id="UP000430564">
    <property type="component" value="Unassembled WGS sequence"/>
</dbReference>
<feature type="transmembrane region" description="Helical" evidence="1">
    <location>
        <begin position="178"/>
        <end position="209"/>
    </location>
</feature>
<feature type="transmembrane region" description="Helical" evidence="1">
    <location>
        <begin position="95"/>
        <end position="116"/>
    </location>
</feature>
<feature type="transmembrane region" description="Helical" evidence="1">
    <location>
        <begin position="30"/>
        <end position="56"/>
    </location>
</feature>
<accession>A0A6I1EQL8</accession>
<keyword evidence="1" id="KW-0812">Transmembrane</keyword>
<dbReference type="EMBL" id="WEHX01000030">
    <property type="protein sequence ID" value="KAB7660468.1"/>
    <property type="molecule type" value="Genomic_DNA"/>
</dbReference>
<dbReference type="RefSeq" id="WP_152158262.1">
    <property type="nucleotide sequence ID" value="NZ_WEHX01000030.1"/>
</dbReference>
<gene>
    <name evidence="2" type="ORF">GBM95_05990</name>
</gene>
<keyword evidence="1" id="KW-0472">Membrane</keyword>
<organism evidence="2 3">
    <name type="scientific">Sutterella seckii</name>
    <dbReference type="NCBI Taxonomy" id="1944635"/>
    <lineage>
        <taxon>Bacteria</taxon>
        <taxon>Pseudomonadati</taxon>
        <taxon>Pseudomonadota</taxon>
        <taxon>Betaproteobacteria</taxon>
        <taxon>Burkholderiales</taxon>
        <taxon>Sutterellaceae</taxon>
        <taxon>Sutterella</taxon>
    </lineage>
</organism>
<dbReference type="NCBIfam" id="NF041043">
    <property type="entry name" value="BPSS1780_fam"/>
    <property type="match status" value="1"/>
</dbReference>
<feature type="transmembrane region" description="Helical" evidence="1">
    <location>
        <begin position="142"/>
        <end position="166"/>
    </location>
</feature>
<evidence type="ECO:0008006" key="4">
    <source>
        <dbReference type="Google" id="ProtNLM"/>
    </source>
</evidence>
<comment type="caution">
    <text evidence="2">The sequence shown here is derived from an EMBL/GenBank/DDBJ whole genome shotgun (WGS) entry which is preliminary data.</text>
</comment>
<protein>
    <recommendedName>
        <fullName evidence="4">Transmembrane protein</fullName>
    </recommendedName>
</protein>
<reference evidence="2 3" key="1">
    <citation type="submission" date="2019-10" db="EMBL/GenBank/DDBJ databases">
        <title>Genome diversity of Sutterella seckii.</title>
        <authorList>
            <person name="Chaplin A.V."/>
            <person name="Sokolova S.R."/>
            <person name="Mosin K.A."/>
            <person name="Ivanova E.L."/>
            <person name="Kochetkova T.O."/>
            <person name="Goltsov A.Y."/>
            <person name="Trofimov D.Y."/>
            <person name="Efimov B.A."/>
        </authorList>
    </citation>
    <scope>NUCLEOTIDE SEQUENCE [LARGE SCALE GENOMIC DNA]</scope>
    <source>
        <strain evidence="2 3">ASD393</strain>
    </source>
</reference>
<evidence type="ECO:0000313" key="2">
    <source>
        <dbReference type="EMBL" id="KAB7660468.1"/>
    </source>
</evidence>
<dbReference type="InterPro" id="IPR047798">
    <property type="entry name" value="BPSS1780-like"/>
</dbReference>
<keyword evidence="1" id="KW-1133">Transmembrane helix</keyword>
<name>A0A6I1EQL8_9BURK</name>
<feature type="transmembrane region" description="Helical" evidence="1">
    <location>
        <begin position="221"/>
        <end position="245"/>
    </location>
</feature>
<evidence type="ECO:0000256" key="1">
    <source>
        <dbReference type="SAM" id="Phobius"/>
    </source>
</evidence>